<sequence length="142" mass="16077">MKQLYLTILDALKQIPAIKWVDLNTGQLQQEMPPLAYPAVLINVNSLNCKDLGENTQRVQASFSLTLVYPTMGETNSHAPEPMQSTGLQFLDLAEEIYKKMQGFESEQFYPFECTGVQFRNLRGLNTVELQFATAFEDYTAS</sequence>
<keyword evidence="2" id="KW-1185">Reference proteome</keyword>
<dbReference type="OrthoDB" id="1439818at2"/>
<accession>A0A5M4BB73</accession>
<evidence type="ECO:0000313" key="1">
    <source>
        <dbReference type="EMBL" id="GET46487.1"/>
    </source>
</evidence>
<dbReference type="RefSeq" id="WP_155285116.1">
    <property type="nucleotide sequence ID" value="NZ_BLBC01000011.1"/>
</dbReference>
<gene>
    <name evidence="1" type="ORF">RCZ01_17890</name>
</gene>
<organism evidence="1 2">
    <name type="scientific">Capnocytophaga felis</name>
    <dbReference type="NCBI Taxonomy" id="2267611"/>
    <lineage>
        <taxon>Bacteria</taxon>
        <taxon>Pseudomonadati</taxon>
        <taxon>Bacteroidota</taxon>
        <taxon>Flavobacteriia</taxon>
        <taxon>Flavobacteriales</taxon>
        <taxon>Flavobacteriaceae</taxon>
        <taxon>Capnocytophaga</taxon>
    </lineage>
</organism>
<proteinExistence type="predicted"/>
<reference evidence="2" key="1">
    <citation type="journal article" date="2020" name="Int. J. Syst. Evol. Microbiol.">
        <title>Capnocytophaga felis sp. nov. isolated from the feline oral cavity.</title>
        <authorList>
            <person name="Suzuki M."/>
            <person name="Umeda K."/>
            <person name="Kimura M."/>
            <person name="Imaoka K."/>
            <person name="Morikawa S."/>
            <person name="Maeda K."/>
        </authorList>
    </citation>
    <scope>NUCLEOTIDE SEQUENCE [LARGE SCALE GENOMIC DNA]</scope>
    <source>
        <strain evidence="2">KC07070</strain>
    </source>
</reference>
<dbReference type="EMBL" id="BLBC01000011">
    <property type="protein sequence ID" value="GET46487.1"/>
    <property type="molecule type" value="Genomic_DNA"/>
</dbReference>
<dbReference type="AlphaFoldDB" id="A0A5M4BB73"/>
<comment type="caution">
    <text evidence="1">The sequence shown here is derived from an EMBL/GenBank/DDBJ whole genome shotgun (WGS) entry which is preliminary data.</text>
</comment>
<protein>
    <submittedName>
        <fullName evidence="1">Uncharacterized protein</fullName>
    </submittedName>
</protein>
<dbReference type="Proteomes" id="UP000398217">
    <property type="component" value="Unassembled WGS sequence"/>
</dbReference>
<evidence type="ECO:0000313" key="2">
    <source>
        <dbReference type="Proteomes" id="UP000398217"/>
    </source>
</evidence>
<name>A0A5M4BB73_9FLAO</name>